<dbReference type="RefSeq" id="WP_380931377.1">
    <property type="nucleotide sequence ID" value="NZ_JBHUGS010000005.1"/>
</dbReference>
<dbReference type="PANTHER" id="PTHR18901">
    <property type="entry name" value="2-DEOXYGLUCOSE-6-PHOSPHATE PHOSPHATASE 2"/>
    <property type="match status" value="1"/>
</dbReference>
<dbReference type="SFLD" id="SFLDS00003">
    <property type="entry name" value="Haloacid_Dehalogenase"/>
    <property type="match status" value="1"/>
</dbReference>
<sequence>MKLSFLPEPLDAVIFDMDGTLLDTERMHHVAMADAARVLGTEIDEALFTRLVGVHRDVNRVVLAEHMGEAFPLDDFYADADARFLVASRDGVPLRPGVVALLDHLRERGVPCAIATSTASPDAEAALTRAGLIHHFDVVVTRSDVLNPKPAPDPYLLAAERLGVRPEHCLAVEDSPNGIRAAAAAGMATVMVPDLLPATEATRALTVATLESLTEILDALIARG</sequence>
<dbReference type="InterPro" id="IPR006439">
    <property type="entry name" value="HAD-SF_hydro_IA"/>
</dbReference>
<dbReference type="InterPro" id="IPR036412">
    <property type="entry name" value="HAD-like_sf"/>
</dbReference>
<reference evidence="2" key="1">
    <citation type="journal article" date="2019" name="Int. J. Syst. Evol. Microbiol.">
        <title>The Global Catalogue of Microorganisms (GCM) 10K type strain sequencing project: providing services to taxonomists for standard genome sequencing and annotation.</title>
        <authorList>
            <consortium name="The Broad Institute Genomics Platform"/>
            <consortium name="The Broad Institute Genome Sequencing Center for Infectious Disease"/>
            <person name="Wu L."/>
            <person name="Ma J."/>
        </authorList>
    </citation>
    <scope>NUCLEOTIDE SEQUENCE [LARGE SCALE GENOMIC DNA]</scope>
    <source>
        <strain evidence="2">CGMCC 1.12702</strain>
    </source>
</reference>
<comment type="caution">
    <text evidence="1">The sequence shown here is derived from an EMBL/GenBank/DDBJ whole genome shotgun (WGS) entry which is preliminary data.</text>
</comment>
<dbReference type="SFLD" id="SFLDG01129">
    <property type="entry name" value="C1.5:_HAD__Beta-PGM__Phosphata"/>
    <property type="match status" value="1"/>
</dbReference>
<dbReference type="InterPro" id="IPR023214">
    <property type="entry name" value="HAD_sf"/>
</dbReference>
<dbReference type="Gene3D" id="3.40.50.1000">
    <property type="entry name" value="HAD superfamily/HAD-like"/>
    <property type="match status" value="1"/>
</dbReference>
<organism evidence="1 2">
    <name type="scientific">Sphingomonas arantia</name>
    <dbReference type="NCBI Taxonomy" id="1460676"/>
    <lineage>
        <taxon>Bacteria</taxon>
        <taxon>Pseudomonadati</taxon>
        <taxon>Pseudomonadota</taxon>
        <taxon>Alphaproteobacteria</taxon>
        <taxon>Sphingomonadales</taxon>
        <taxon>Sphingomonadaceae</taxon>
        <taxon>Sphingomonas</taxon>
    </lineage>
</organism>
<dbReference type="EMBL" id="JBHUGS010000005">
    <property type="protein sequence ID" value="MFD1952331.1"/>
    <property type="molecule type" value="Genomic_DNA"/>
</dbReference>
<dbReference type="GO" id="GO:0016787">
    <property type="term" value="F:hydrolase activity"/>
    <property type="evidence" value="ECO:0007669"/>
    <property type="project" value="UniProtKB-KW"/>
</dbReference>
<keyword evidence="1" id="KW-0378">Hydrolase</keyword>
<evidence type="ECO:0000313" key="1">
    <source>
        <dbReference type="EMBL" id="MFD1952331.1"/>
    </source>
</evidence>
<dbReference type="InterPro" id="IPR023198">
    <property type="entry name" value="PGP-like_dom2"/>
</dbReference>
<dbReference type="SUPFAM" id="SSF56784">
    <property type="entry name" value="HAD-like"/>
    <property type="match status" value="1"/>
</dbReference>
<dbReference type="SFLD" id="SFLDG01135">
    <property type="entry name" value="C1.5.6:_HAD__Beta-PGM__Phospha"/>
    <property type="match status" value="1"/>
</dbReference>
<dbReference type="Pfam" id="PF00702">
    <property type="entry name" value="Hydrolase"/>
    <property type="match status" value="1"/>
</dbReference>
<accession>A0ABW4U4Z0</accession>
<keyword evidence="2" id="KW-1185">Reference proteome</keyword>
<dbReference type="Gene3D" id="1.10.150.240">
    <property type="entry name" value="Putative phosphatase, domain 2"/>
    <property type="match status" value="1"/>
</dbReference>
<dbReference type="CDD" id="cd07505">
    <property type="entry name" value="HAD_BPGM-like"/>
    <property type="match status" value="1"/>
</dbReference>
<dbReference type="NCBIfam" id="TIGR01509">
    <property type="entry name" value="HAD-SF-IA-v3"/>
    <property type="match status" value="1"/>
</dbReference>
<dbReference type="PANTHER" id="PTHR18901:SF38">
    <property type="entry name" value="PSEUDOURIDINE-5'-PHOSPHATASE"/>
    <property type="match status" value="1"/>
</dbReference>
<protein>
    <submittedName>
        <fullName evidence="1">HAD family hydrolase</fullName>
    </submittedName>
</protein>
<name>A0ABW4U4Z0_9SPHN</name>
<dbReference type="PRINTS" id="PR00413">
    <property type="entry name" value="HADHALOGNASE"/>
</dbReference>
<proteinExistence type="predicted"/>
<dbReference type="Proteomes" id="UP001597400">
    <property type="component" value="Unassembled WGS sequence"/>
</dbReference>
<evidence type="ECO:0000313" key="2">
    <source>
        <dbReference type="Proteomes" id="UP001597400"/>
    </source>
</evidence>
<gene>
    <name evidence="1" type="ORF">ACFSGX_16270</name>
</gene>